<gene>
    <name evidence="2" type="ORF">HXX08_13780</name>
    <name evidence="3" type="ORF">OZ401_004886</name>
</gene>
<dbReference type="Proteomes" id="UP000521676">
    <property type="component" value="Unassembled WGS sequence"/>
</dbReference>
<dbReference type="EMBL" id="CP128401">
    <property type="protein sequence ID" value="WJW70082.1"/>
    <property type="molecule type" value="Genomic_DNA"/>
</dbReference>
<reference evidence="2 4" key="1">
    <citation type="submission" date="2020-06" db="EMBL/GenBank/DDBJ databases">
        <title>Anoxygenic phototrophic Chloroflexota member uses a Type I reaction center.</title>
        <authorList>
            <person name="Tsuji J.M."/>
            <person name="Shaw N.A."/>
            <person name="Nagashima S."/>
            <person name="Venkiteswaran J."/>
            <person name="Schiff S.L."/>
            <person name="Hanada S."/>
            <person name="Tank M."/>
            <person name="Neufeld J.D."/>
        </authorList>
    </citation>
    <scope>NUCLEOTIDE SEQUENCE [LARGE SCALE GENOMIC DNA]</scope>
    <source>
        <strain evidence="2">L227-S17</strain>
    </source>
</reference>
<organism evidence="2 4">
    <name type="scientific">Candidatus Chlorohelix allophototropha</name>
    <dbReference type="NCBI Taxonomy" id="3003348"/>
    <lineage>
        <taxon>Bacteria</taxon>
        <taxon>Bacillati</taxon>
        <taxon>Chloroflexota</taxon>
        <taxon>Chloroflexia</taxon>
        <taxon>Candidatus Chloroheliales</taxon>
        <taxon>Candidatus Chloroheliaceae</taxon>
        <taxon>Candidatus Chlorohelix</taxon>
    </lineage>
</organism>
<evidence type="ECO:0000313" key="5">
    <source>
        <dbReference type="Proteomes" id="UP001431572"/>
    </source>
</evidence>
<evidence type="ECO:0000313" key="2">
    <source>
        <dbReference type="EMBL" id="NWJ46926.1"/>
    </source>
</evidence>
<sequence length="62" mass="6191">MSTQSNAIKRISRKALALAALVLLTLQVVAGNPTNPQAVNPSSSITQVVADGGGSATPPIHG</sequence>
<accession>A0A8T7M4D8</accession>
<dbReference type="Proteomes" id="UP001431572">
    <property type="component" value="Plasmid unnamed1"/>
</dbReference>
<keyword evidence="5" id="KW-1185">Reference proteome</keyword>
<protein>
    <submittedName>
        <fullName evidence="2">Uncharacterized protein</fullName>
    </submittedName>
</protein>
<keyword evidence="1" id="KW-0732">Signal</keyword>
<evidence type="ECO:0000313" key="3">
    <source>
        <dbReference type="EMBL" id="WJW70082.1"/>
    </source>
</evidence>
<proteinExistence type="predicted"/>
<dbReference type="EMBL" id="JACATZ010000001">
    <property type="protein sequence ID" value="NWJ46926.1"/>
    <property type="molecule type" value="Genomic_DNA"/>
</dbReference>
<dbReference type="AlphaFoldDB" id="A0A8T7M4D8"/>
<geneLocation type="plasmid" evidence="3 5">
    <name>unnamed1</name>
</geneLocation>
<reference evidence="3" key="2">
    <citation type="journal article" date="2024" name="Nature">
        <title>Anoxygenic phototroph of the Chloroflexota uses a type I reaction centre.</title>
        <authorList>
            <person name="Tsuji J.M."/>
            <person name="Shaw N.A."/>
            <person name="Nagashima S."/>
            <person name="Venkiteswaran J.J."/>
            <person name="Schiff S.L."/>
            <person name="Watanabe T."/>
            <person name="Fukui M."/>
            <person name="Hanada S."/>
            <person name="Tank M."/>
            <person name="Neufeld J.D."/>
        </authorList>
    </citation>
    <scope>NUCLEOTIDE SEQUENCE</scope>
    <source>
        <strain evidence="3">L227-S17</strain>
        <plasmid evidence="3 5">unnamed1</plasmid>
    </source>
</reference>
<feature type="chain" id="PRO_5035916501" evidence="1">
    <location>
        <begin position="31"/>
        <end position="62"/>
    </location>
</feature>
<name>A0A8T7M4D8_9CHLR</name>
<dbReference type="RefSeq" id="WP_341471962.1">
    <property type="nucleotide sequence ID" value="NZ_CP128401.1"/>
</dbReference>
<feature type="signal peptide" evidence="1">
    <location>
        <begin position="1"/>
        <end position="30"/>
    </location>
</feature>
<evidence type="ECO:0000313" key="4">
    <source>
        <dbReference type="Proteomes" id="UP000521676"/>
    </source>
</evidence>
<evidence type="ECO:0000256" key="1">
    <source>
        <dbReference type="SAM" id="SignalP"/>
    </source>
</evidence>
<keyword evidence="3" id="KW-0614">Plasmid</keyword>